<dbReference type="NCBIfam" id="TIGR01215">
    <property type="entry name" value="minE"/>
    <property type="match status" value="1"/>
</dbReference>
<evidence type="ECO:0000256" key="4">
    <source>
        <dbReference type="HAMAP-Rule" id="MF_00262"/>
    </source>
</evidence>
<protein>
    <recommendedName>
        <fullName evidence="2 4">Cell division topological specificity factor</fullName>
    </recommendedName>
</protein>
<dbReference type="NCBIfam" id="NF001422">
    <property type="entry name" value="PRK00296.1"/>
    <property type="match status" value="1"/>
</dbReference>
<comment type="caution">
    <text evidence="5">The sequence shown here is derived from an EMBL/GenBank/DDBJ whole genome shotgun (WGS) entry which is preliminary data.</text>
</comment>
<dbReference type="SUPFAM" id="SSF55229">
    <property type="entry name" value="Cell division protein MinE topological specificity domain"/>
    <property type="match status" value="1"/>
</dbReference>
<keyword evidence="4 5" id="KW-0132">Cell division</keyword>
<comment type="similarity">
    <text evidence="1 4">Belongs to the MinE family.</text>
</comment>
<evidence type="ECO:0000256" key="3">
    <source>
        <dbReference type="ARBA" id="ARBA00025265"/>
    </source>
</evidence>
<dbReference type="HAMAP" id="MF_00262">
    <property type="entry name" value="MinE"/>
    <property type="match status" value="1"/>
</dbReference>
<gene>
    <name evidence="4 5" type="primary">minE</name>
    <name evidence="5" type="ORF">J3U76_07230</name>
</gene>
<dbReference type="Pfam" id="PF03776">
    <property type="entry name" value="MinE"/>
    <property type="match status" value="1"/>
</dbReference>
<dbReference type="Proteomes" id="UP000664882">
    <property type="component" value="Unassembled WGS sequence"/>
</dbReference>
<evidence type="ECO:0000313" key="5">
    <source>
        <dbReference type="EMBL" id="MBO1519420.1"/>
    </source>
</evidence>
<dbReference type="EMBL" id="JAGDFX010000007">
    <property type="protein sequence ID" value="MBO1519420.1"/>
    <property type="molecule type" value="Genomic_DNA"/>
</dbReference>
<dbReference type="InterPro" id="IPR036707">
    <property type="entry name" value="MinE_sf"/>
</dbReference>
<evidence type="ECO:0000313" key="6">
    <source>
        <dbReference type="Proteomes" id="UP000664882"/>
    </source>
</evidence>
<evidence type="ECO:0000256" key="2">
    <source>
        <dbReference type="ARBA" id="ARBA00020112"/>
    </source>
</evidence>
<evidence type="ECO:0000256" key="1">
    <source>
        <dbReference type="ARBA" id="ARBA00008168"/>
    </source>
</evidence>
<name>A0ABS3NGL5_9GAMM</name>
<dbReference type="GO" id="GO:0051301">
    <property type="term" value="P:cell division"/>
    <property type="evidence" value="ECO:0007669"/>
    <property type="project" value="UniProtKB-KW"/>
</dbReference>
<keyword evidence="6" id="KW-1185">Reference proteome</keyword>
<dbReference type="RefSeq" id="WP_208005298.1">
    <property type="nucleotide sequence ID" value="NZ_JAGDFX010000007.1"/>
</dbReference>
<keyword evidence="4" id="KW-0131">Cell cycle</keyword>
<sequence>MSLLGYFRSKKNKNSAQLAKERLQIIVAHERSQRDTPDYLPQMQQDILTVIRKYVDIDIDQISVQLDQKGDNLSVLELNIMFPEGEEK</sequence>
<comment type="function">
    <text evidence="3 4">Prevents the cell division inhibition by proteins MinC and MinD at internal division sites while permitting inhibition at polar sites. This ensures cell division at the proper site by restricting the formation of a division septum at the midpoint of the long axis of the cell.</text>
</comment>
<organism evidence="5 6">
    <name type="scientific">Oceanisphaera pacifica</name>
    <dbReference type="NCBI Taxonomy" id="2818389"/>
    <lineage>
        <taxon>Bacteria</taxon>
        <taxon>Pseudomonadati</taxon>
        <taxon>Pseudomonadota</taxon>
        <taxon>Gammaproteobacteria</taxon>
        <taxon>Aeromonadales</taxon>
        <taxon>Aeromonadaceae</taxon>
        <taxon>Oceanisphaera</taxon>
    </lineage>
</organism>
<dbReference type="Gene3D" id="3.30.1070.10">
    <property type="entry name" value="Cell division topological specificity factor MinE"/>
    <property type="match status" value="1"/>
</dbReference>
<reference evidence="5 6" key="1">
    <citation type="submission" date="2021-03" db="EMBL/GenBank/DDBJ databases">
        <title>Oceanisphaera sp. nov., isolated from the intestine.</title>
        <authorList>
            <person name="Zhao L.-H."/>
            <person name="Shi L.-F."/>
        </authorList>
    </citation>
    <scope>NUCLEOTIDE SEQUENCE [LARGE SCALE GENOMIC DNA]</scope>
    <source>
        <strain evidence="5 6">DM8</strain>
    </source>
</reference>
<accession>A0ABS3NGL5</accession>
<dbReference type="InterPro" id="IPR005527">
    <property type="entry name" value="MinE"/>
</dbReference>
<proteinExistence type="inferred from homology"/>